<reference evidence="3" key="1">
    <citation type="submission" date="2020-05" db="EMBL/GenBank/DDBJ databases">
        <authorList>
            <person name="Chiriac C."/>
            <person name="Salcher M."/>
            <person name="Ghai R."/>
            <person name="Kavagutti S V."/>
        </authorList>
    </citation>
    <scope>NUCLEOTIDE SEQUENCE</scope>
</reference>
<name>A0A6J7FE31_9ZZZZ</name>
<sequence>MDSLQFFGAARLVIVAGKGGVGKTTVTAVLAQAATDAGLRVLAVELEGKPVLADLLAHTAVEVLTITAPEALADYLDSHGLKRVSKRLATSGIIDVVATAAPGIDDIVVLGKLKQLERTGGYDLIVVDGPAAGHAITFLMSARGLLDTVRGGPIRTQAEDVLEMFHDPTRCQVLLVTLPETTPINEVIETAYAVEERVGVQLGPVVVNGVDIGDPIAIIDADEHLVAAAEYRNHRRASQRDELTRLSDDLALAQIVLPQLPVAGITSAEVAELATALVAQIQRLPA</sequence>
<dbReference type="PANTHER" id="PTHR10803:SF3">
    <property type="entry name" value="ATPASE GET3"/>
    <property type="match status" value="1"/>
</dbReference>
<dbReference type="CDD" id="cd02035">
    <property type="entry name" value="ArsA"/>
    <property type="match status" value="1"/>
</dbReference>
<dbReference type="Pfam" id="PF02374">
    <property type="entry name" value="ArsA_ATPase"/>
    <property type="match status" value="1"/>
</dbReference>
<evidence type="ECO:0000259" key="2">
    <source>
        <dbReference type="Pfam" id="PF02374"/>
    </source>
</evidence>
<dbReference type="GO" id="GO:0016887">
    <property type="term" value="F:ATP hydrolysis activity"/>
    <property type="evidence" value="ECO:0007669"/>
    <property type="project" value="InterPro"/>
</dbReference>
<dbReference type="PANTHER" id="PTHR10803">
    <property type="entry name" value="ARSENICAL PUMP-DRIVING ATPASE ARSENITE-TRANSLOCATING ATPASE"/>
    <property type="match status" value="1"/>
</dbReference>
<proteinExistence type="inferred from homology"/>
<comment type="similarity">
    <text evidence="1">Belongs to the arsA ATPase family.</text>
</comment>
<dbReference type="GO" id="GO:0005524">
    <property type="term" value="F:ATP binding"/>
    <property type="evidence" value="ECO:0007669"/>
    <property type="project" value="InterPro"/>
</dbReference>
<dbReference type="Gene3D" id="3.40.50.300">
    <property type="entry name" value="P-loop containing nucleotide triphosphate hydrolases"/>
    <property type="match status" value="1"/>
</dbReference>
<dbReference type="InterPro" id="IPR027417">
    <property type="entry name" value="P-loop_NTPase"/>
</dbReference>
<protein>
    <submittedName>
        <fullName evidence="3">Unannotated protein</fullName>
    </submittedName>
</protein>
<dbReference type="InterPro" id="IPR016300">
    <property type="entry name" value="ATPase_ArsA/GET3"/>
</dbReference>
<dbReference type="AlphaFoldDB" id="A0A6J7FE31"/>
<dbReference type="InterPro" id="IPR025723">
    <property type="entry name" value="ArsA/GET3_ATPase-like"/>
</dbReference>
<dbReference type="EMBL" id="CAFBLP010000132">
    <property type="protein sequence ID" value="CAB4894352.1"/>
    <property type="molecule type" value="Genomic_DNA"/>
</dbReference>
<organism evidence="3">
    <name type="scientific">freshwater metagenome</name>
    <dbReference type="NCBI Taxonomy" id="449393"/>
    <lineage>
        <taxon>unclassified sequences</taxon>
        <taxon>metagenomes</taxon>
        <taxon>ecological metagenomes</taxon>
    </lineage>
</organism>
<feature type="domain" description="ArsA/GET3 Anion-transporting ATPase-like" evidence="2">
    <location>
        <begin position="11"/>
        <end position="140"/>
    </location>
</feature>
<accession>A0A6J7FE31</accession>
<gene>
    <name evidence="3" type="ORF">UFOPK3376_03064</name>
</gene>
<dbReference type="SUPFAM" id="SSF52540">
    <property type="entry name" value="P-loop containing nucleoside triphosphate hydrolases"/>
    <property type="match status" value="1"/>
</dbReference>
<evidence type="ECO:0000256" key="1">
    <source>
        <dbReference type="ARBA" id="ARBA00011040"/>
    </source>
</evidence>
<evidence type="ECO:0000313" key="3">
    <source>
        <dbReference type="EMBL" id="CAB4894352.1"/>
    </source>
</evidence>